<dbReference type="InterPro" id="IPR009075">
    <property type="entry name" value="AcylCo_DH/oxidase_C"/>
</dbReference>
<dbReference type="InterPro" id="IPR009100">
    <property type="entry name" value="AcylCoA_DH/oxidase_NM_dom_sf"/>
</dbReference>
<evidence type="ECO:0000256" key="7">
    <source>
        <dbReference type="ARBA" id="ARBA00022630"/>
    </source>
</evidence>
<dbReference type="PANTHER" id="PTHR48083:SF33">
    <property type="entry name" value="ACYL-COENZYME A DEHYDROGENASE"/>
    <property type="match status" value="1"/>
</dbReference>
<evidence type="ECO:0000256" key="11">
    <source>
        <dbReference type="ARBA" id="ARBA00049247"/>
    </source>
</evidence>
<evidence type="ECO:0000256" key="2">
    <source>
        <dbReference type="ARBA" id="ARBA00005005"/>
    </source>
</evidence>
<feature type="domain" description="Acyl-CoA dehydrogenase C-terminal bacterial-type" evidence="15">
    <location>
        <begin position="509"/>
        <end position="778"/>
    </location>
</feature>
<dbReference type="EC" id="1.3.8.7" evidence="4"/>
<dbReference type="Pfam" id="PF09317">
    <property type="entry name" value="ACDH_C"/>
    <property type="match status" value="1"/>
</dbReference>
<dbReference type="Gene3D" id="2.40.110.10">
    <property type="entry name" value="Butyryl-CoA Dehydrogenase, subunit A, domain 2"/>
    <property type="match status" value="1"/>
</dbReference>
<feature type="domain" description="Acyl-CoA dehydrogenase/oxidase C-terminal" evidence="13">
    <location>
        <begin position="355"/>
        <end position="502"/>
    </location>
</feature>
<dbReference type="InterPro" id="IPR037069">
    <property type="entry name" value="AcylCoA_DH/ox_N_sf"/>
</dbReference>
<dbReference type="EMBL" id="BMLF01000002">
    <property type="protein sequence ID" value="GGM08632.1"/>
    <property type="molecule type" value="Genomic_DNA"/>
</dbReference>
<evidence type="ECO:0000259" key="15">
    <source>
        <dbReference type="Pfam" id="PF09317"/>
    </source>
</evidence>
<evidence type="ECO:0000313" key="16">
    <source>
        <dbReference type="EMBL" id="GGM08632.1"/>
    </source>
</evidence>
<dbReference type="InterPro" id="IPR013786">
    <property type="entry name" value="AcylCoA_DH/ox_N"/>
</dbReference>
<dbReference type="GO" id="GO:0004466">
    <property type="term" value="F:long-chain fatty acyl-CoA dehydrogenase activity"/>
    <property type="evidence" value="ECO:0007669"/>
    <property type="project" value="UniProtKB-EC"/>
</dbReference>
<evidence type="ECO:0000256" key="9">
    <source>
        <dbReference type="ARBA" id="ARBA00023002"/>
    </source>
</evidence>
<reference evidence="16" key="2">
    <citation type="submission" date="2020-09" db="EMBL/GenBank/DDBJ databases">
        <authorList>
            <person name="Sun Q."/>
            <person name="Zhou Y."/>
        </authorList>
    </citation>
    <scope>NUCLEOTIDE SEQUENCE</scope>
    <source>
        <strain evidence="16">CGMCC 1.6293</strain>
    </source>
</reference>
<evidence type="ECO:0000256" key="3">
    <source>
        <dbReference type="ARBA" id="ARBA00009347"/>
    </source>
</evidence>
<comment type="similarity">
    <text evidence="3">Belongs to the acyl-CoA dehydrogenase family.</text>
</comment>
<evidence type="ECO:0000256" key="6">
    <source>
        <dbReference type="ARBA" id="ARBA00020144"/>
    </source>
</evidence>
<comment type="pathway">
    <text evidence="2">Lipid metabolism; fatty acid beta-oxidation.</text>
</comment>
<evidence type="ECO:0000259" key="13">
    <source>
        <dbReference type="Pfam" id="PF00441"/>
    </source>
</evidence>
<accession>A0A917T4A0</accession>
<dbReference type="InterPro" id="IPR046373">
    <property type="entry name" value="Acyl-CoA_Oxase/DH_mid-dom_sf"/>
</dbReference>
<dbReference type="Pfam" id="PF02771">
    <property type="entry name" value="Acyl-CoA_dh_N"/>
    <property type="match status" value="1"/>
</dbReference>
<dbReference type="NCBIfam" id="NF009586">
    <property type="entry name" value="PRK13026.1"/>
    <property type="match status" value="1"/>
</dbReference>
<reference evidence="16" key="1">
    <citation type="journal article" date="2014" name="Int. J. Syst. Evol. Microbiol.">
        <title>Complete genome sequence of Corynebacterium casei LMG S-19264T (=DSM 44701T), isolated from a smear-ripened cheese.</title>
        <authorList>
            <consortium name="US DOE Joint Genome Institute (JGI-PGF)"/>
            <person name="Walter F."/>
            <person name="Albersmeier A."/>
            <person name="Kalinowski J."/>
            <person name="Ruckert C."/>
        </authorList>
    </citation>
    <scope>NUCLEOTIDE SEQUENCE</scope>
    <source>
        <strain evidence="16">CGMCC 1.6293</strain>
    </source>
</reference>
<feature type="domain" description="Acyl-CoA dehydrogenase/oxidase N-terminal" evidence="14">
    <location>
        <begin position="136"/>
        <end position="228"/>
    </location>
</feature>
<dbReference type="NCBIfam" id="NF007000">
    <property type="entry name" value="PRK09463.1"/>
    <property type="match status" value="1"/>
</dbReference>
<evidence type="ECO:0000256" key="1">
    <source>
        <dbReference type="ARBA" id="ARBA00001974"/>
    </source>
</evidence>
<evidence type="ECO:0000256" key="12">
    <source>
        <dbReference type="SAM" id="MobiDB-lite"/>
    </source>
</evidence>
<organism evidence="16 17">
    <name type="scientific">Pseudooceanicola nanhaiensis</name>
    <dbReference type="NCBI Taxonomy" id="375761"/>
    <lineage>
        <taxon>Bacteria</taxon>
        <taxon>Pseudomonadati</taxon>
        <taxon>Pseudomonadota</taxon>
        <taxon>Alphaproteobacteria</taxon>
        <taxon>Rhodobacterales</taxon>
        <taxon>Paracoccaceae</taxon>
        <taxon>Pseudooceanicola</taxon>
    </lineage>
</organism>
<protein>
    <recommendedName>
        <fullName evidence="6">Acyl-coenzyme A dehydrogenase</fullName>
        <ecNumber evidence="4">1.3.8.7</ecNumber>
        <ecNumber evidence="5">1.3.8.8</ecNumber>
    </recommendedName>
</protein>
<evidence type="ECO:0000313" key="17">
    <source>
        <dbReference type="Proteomes" id="UP000649829"/>
    </source>
</evidence>
<dbReference type="InterPro" id="IPR036250">
    <property type="entry name" value="AcylCo_DH-like_C"/>
</dbReference>
<evidence type="ECO:0000259" key="14">
    <source>
        <dbReference type="Pfam" id="PF02771"/>
    </source>
</evidence>
<feature type="region of interest" description="Disordered" evidence="12">
    <location>
        <begin position="19"/>
        <end position="42"/>
    </location>
</feature>
<evidence type="ECO:0000256" key="4">
    <source>
        <dbReference type="ARBA" id="ARBA00012033"/>
    </source>
</evidence>
<dbReference type="FunFam" id="1.10.540.10:FF:000004">
    <property type="entry name" value="Acyl-CoA dehydrogenase"/>
    <property type="match status" value="1"/>
</dbReference>
<evidence type="ECO:0000256" key="10">
    <source>
        <dbReference type="ARBA" id="ARBA00047882"/>
    </source>
</evidence>
<dbReference type="InterPro" id="IPR015396">
    <property type="entry name" value="FadE_C"/>
</dbReference>
<dbReference type="Gene3D" id="1.10.540.10">
    <property type="entry name" value="Acyl-CoA dehydrogenase/oxidase, N-terminal domain"/>
    <property type="match status" value="1"/>
</dbReference>
<evidence type="ECO:0000256" key="8">
    <source>
        <dbReference type="ARBA" id="ARBA00022827"/>
    </source>
</evidence>
<keyword evidence="17" id="KW-1185">Reference proteome</keyword>
<keyword evidence="8" id="KW-0274">FAD</keyword>
<comment type="cofactor">
    <cofactor evidence="1">
        <name>FAD</name>
        <dbReference type="ChEBI" id="CHEBI:57692"/>
    </cofactor>
</comment>
<keyword evidence="7" id="KW-0285">Flavoprotein</keyword>
<proteinExistence type="inferred from homology"/>
<sequence>MRAPSAFVFGRVPGRYPSRAPLTSARGGGARGAAGTPVAGTSPTRAELTVQEGLLMSFRKDYLTRPIYKWAKGALPALSKTEAEAISAGDVHFEAELFSGKPDWSMLRDMKAPRLTADEQAFLDGPCREFCDMLNSWEIDHATADLPPEAWDFLRDKGFFGMIIPKEHGGLGFSAFAHSEVVRYISSHSIPGAVTVMVPNSLGPGELILQFGTDDQKSHWLPRLARGEELPAFGLTSEDAGSDASAMRDDGVVCRGTWNGEEVLGIRLNWAKRYITLSPVCTVLGLAFKLRDPDGLLGEEEDIGITCALVPTDLPGVETGRRHLPSGTMFQNGPTTGEDVFVPIDHIIGGPEYAGRGWMMLMSALAAGRGISLPSQSAAACAMAAHTTGAYARVRQQFGLPIGLFEGVQEPLARIAANAYAVDAGRRLTCAALDDGYKLAVISAIMKYHATTRMRESITDAMDVHSGKAVIDGPLNYLQPIYRSLPIGITVEGANIVTRNLIIFGQGAIRAHPHLLDEMQALGEPDPDESLEAFDKHFWRHVGHSTRTFFRAWWSAWTGRGAVPKKAGDVAWVYRRLSRWSAAFAVTADFAFLTLGGALKRREMLSARLGDALSEMFLLAAVLKRWEDEGRREEDLPLVEYCAEQAFERIGRALDETIANMPDRWVSWLLRPTLLPGSRSRGPKDRTATKVAMALYEPGAARDRLTAGLHRPDPQSGLGLLETAFRLVTEAEPLRKRLREVRKTPREARDAGILTETEFAQLARVDEAVSAVVAVDDFTPEELRGMYRDYSPNPANPIPREAAE</sequence>
<dbReference type="InterPro" id="IPR050741">
    <property type="entry name" value="Acyl-CoA_dehydrogenase"/>
</dbReference>
<comment type="catalytic activity">
    <reaction evidence="10">
        <text>a medium-chain 2,3-saturated fatty acyl-CoA + oxidized [electron-transfer flavoprotein] + H(+) = a medium-chain (2E)-enoyl-CoA + reduced [electron-transfer flavoprotein]</text>
        <dbReference type="Rhea" id="RHEA:14477"/>
        <dbReference type="Rhea" id="RHEA-COMP:10685"/>
        <dbReference type="Rhea" id="RHEA-COMP:10686"/>
        <dbReference type="ChEBI" id="CHEBI:15378"/>
        <dbReference type="ChEBI" id="CHEBI:57692"/>
        <dbReference type="ChEBI" id="CHEBI:58307"/>
        <dbReference type="ChEBI" id="CHEBI:83723"/>
        <dbReference type="ChEBI" id="CHEBI:83726"/>
        <dbReference type="EC" id="1.3.8.7"/>
    </reaction>
</comment>
<dbReference type="Gene3D" id="1.20.140.10">
    <property type="entry name" value="Butyryl-CoA Dehydrogenase, subunit A, domain 3"/>
    <property type="match status" value="1"/>
</dbReference>
<dbReference type="Pfam" id="PF00441">
    <property type="entry name" value="Acyl-CoA_dh_1"/>
    <property type="match status" value="1"/>
</dbReference>
<comment type="caution">
    <text evidence="16">The sequence shown here is derived from an EMBL/GenBank/DDBJ whole genome shotgun (WGS) entry which is preliminary data.</text>
</comment>
<dbReference type="Proteomes" id="UP000649829">
    <property type="component" value="Unassembled WGS sequence"/>
</dbReference>
<dbReference type="SUPFAM" id="SSF56645">
    <property type="entry name" value="Acyl-CoA dehydrogenase NM domain-like"/>
    <property type="match status" value="1"/>
</dbReference>
<dbReference type="GO" id="GO:0033539">
    <property type="term" value="P:fatty acid beta-oxidation using acyl-CoA dehydrogenase"/>
    <property type="evidence" value="ECO:0007669"/>
    <property type="project" value="InterPro"/>
</dbReference>
<dbReference type="GO" id="GO:0050660">
    <property type="term" value="F:flavin adenine dinucleotide binding"/>
    <property type="evidence" value="ECO:0007669"/>
    <property type="project" value="InterPro"/>
</dbReference>
<dbReference type="PANTHER" id="PTHR48083">
    <property type="entry name" value="MEDIUM-CHAIN SPECIFIC ACYL-COA DEHYDROGENASE, MITOCHONDRIAL-RELATED"/>
    <property type="match status" value="1"/>
</dbReference>
<dbReference type="GO" id="GO:0070991">
    <property type="term" value="F:medium-chain fatty acyl-CoA dehydrogenase activity"/>
    <property type="evidence" value="ECO:0007669"/>
    <property type="project" value="UniProtKB-EC"/>
</dbReference>
<dbReference type="GO" id="GO:0005737">
    <property type="term" value="C:cytoplasm"/>
    <property type="evidence" value="ECO:0007669"/>
    <property type="project" value="TreeGrafter"/>
</dbReference>
<dbReference type="SUPFAM" id="SSF47203">
    <property type="entry name" value="Acyl-CoA dehydrogenase C-terminal domain-like"/>
    <property type="match status" value="1"/>
</dbReference>
<dbReference type="EC" id="1.3.8.8" evidence="5"/>
<feature type="region of interest" description="Disordered" evidence="12">
    <location>
        <begin position="785"/>
        <end position="804"/>
    </location>
</feature>
<name>A0A917T4A0_9RHOB</name>
<comment type="catalytic activity">
    <reaction evidence="11">
        <text>a long-chain 2,3-saturated fatty acyl-CoA + oxidized [electron-transfer flavoprotein] + H(+) = a long-chain (2E)-enoyl-CoA + reduced [electron-transfer flavoprotein]</text>
        <dbReference type="Rhea" id="RHEA:17721"/>
        <dbReference type="Rhea" id="RHEA-COMP:10685"/>
        <dbReference type="Rhea" id="RHEA-COMP:10686"/>
        <dbReference type="ChEBI" id="CHEBI:15378"/>
        <dbReference type="ChEBI" id="CHEBI:57692"/>
        <dbReference type="ChEBI" id="CHEBI:58307"/>
        <dbReference type="ChEBI" id="CHEBI:83721"/>
        <dbReference type="ChEBI" id="CHEBI:83727"/>
        <dbReference type="EC" id="1.3.8.8"/>
    </reaction>
</comment>
<gene>
    <name evidence="16" type="primary">fadE</name>
    <name evidence="16" type="ORF">GCM10011534_33310</name>
</gene>
<dbReference type="FunFam" id="1.20.140.10:FF:000009">
    <property type="entry name" value="Acyl-CoA dehydrogenase"/>
    <property type="match status" value="1"/>
</dbReference>
<keyword evidence="9" id="KW-0560">Oxidoreductase</keyword>
<evidence type="ECO:0000256" key="5">
    <source>
        <dbReference type="ARBA" id="ARBA00012040"/>
    </source>
</evidence>
<dbReference type="AlphaFoldDB" id="A0A917T4A0"/>